<dbReference type="Proteomes" id="UP001152130">
    <property type="component" value="Unassembled WGS sequence"/>
</dbReference>
<proteinExistence type="predicted"/>
<keyword evidence="2" id="KW-1185">Reference proteome</keyword>
<sequence length="135" mass="15631">MASEGWKEHILLDSYVGGLEDHRPTFIGPSPPLAARRSYIREYLSWMIGTTETWENHRRAVERLIAGTLVRAGCDIVGEHYFEYAVDETLWGWSFQYSGHNNVPAFPWKEPSRTDGEPSETYMAFRRARAWIDHA</sequence>
<dbReference type="AlphaFoldDB" id="A0A9W8UG13"/>
<evidence type="ECO:0000313" key="1">
    <source>
        <dbReference type="EMBL" id="KAJ4024502.1"/>
    </source>
</evidence>
<dbReference type="OrthoDB" id="10463254at2759"/>
<reference evidence="1" key="1">
    <citation type="submission" date="2022-10" db="EMBL/GenBank/DDBJ databases">
        <title>Fusarium specimens isolated from Avocado Roots.</title>
        <authorList>
            <person name="Stajich J."/>
            <person name="Roper C."/>
            <person name="Heimlech-Rivalta G."/>
        </authorList>
    </citation>
    <scope>NUCLEOTIDE SEQUENCE</scope>
    <source>
        <strain evidence="1">CF00143</strain>
    </source>
</reference>
<evidence type="ECO:0000313" key="2">
    <source>
        <dbReference type="Proteomes" id="UP001152130"/>
    </source>
</evidence>
<protein>
    <submittedName>
        <fullName evidence="1">Uncharacterized protein</fullName>
    </submittedName>
</protein>
<dbReference type="EMBL" id="JAPDHF010000001">
    <property type="protein sequence ID" value="KAJ4024502.1"/>
    <property type="molecule type" value="Genomic_DNA"/>
</dbReference>
<accession>A0A9W8UG13</accession>
<name>A0A9W8UG13_9HYPO</name>
<gene>
    <name evidence="1" type="ORF">NW766_000739</name>
</gene>
<comment type="caution">
    <text evidence="1">The sequence shown here is derived from an EMBL/GenBank/DDBJ whole genome shotgun (WGS) entry which is preliminary data.</text>
</comment>
<organism evidence="1 2">
    <name type="scientific">Fusarium irregulare</name>
    <dbReference type="NCBI Taxonomy" id="2494466"/>
    <lineage>
        <taxon>Eukaryota</taxon>
        <taxon>Fungi</taxon>
        <taxon>Dikarya</taxon>
        <taxon>Ascomycota</taxon>
        <taxon>Pezizomycotina</taxon>
        <taxon>Sordariomycetes</taxon>
        <taxon>Hypocreomycetidae</taxon>
        <taxon>Hypocreales</taxon>
        <taxon>Nectriaceae</taxon>
        <taxon>Fusarium</taxon>
        <taxon>Fusarium incarnatum-equiseti species complex</taxon>
    </lineage>
</organism>